<dbReference type="Gene3D" id="3.40.50.720">
    <property type="entry name" value="NAD(P)-binding Rossmann-like Domain"/>
    <property type="match status" value="1"/>
</dbReference>
<dbReference type="InterPro" id="IPR000683">
    <property type="entry name" value="Gfo/Idh/MocA-like_OxRdtase_N"/>
</dbReference>
<dbReference type="SUPFAM" id="SSF51735">
    <property type="entry name" value="NAD(P)-binding Rossmann-fold domains"/>
    <property type="match status" value="1"/>
</dbReference>
<organism evidence="4 5">
    <name type="scientific">Plantactinospora solaniradicis</name>
    <dbReference type="NCBI Taxonomy" id="1723736"/>
    <lineage>
        <taxon>Bacteria</taxon>
        <taxon>Bacillati</taxon>
        <taxon>Actinomycetota</taxon>
        <taxon>Actinomycetes</taxon>
        <taxon>Micromonosporales</taxon>
        <taxon>Micromonosporaceae</taxon>
        <taxon>Plantactinospora</taxon>
    </lineage>
</organism>
<protein>
    <submittedName>
        <fullName evidence="4">Gfo/Idh/MocA family protein</fullName>
    </submittedName>
</protein>
<dbReference type="PANTHER" id="PTHR43249">
    <property type="entry name" value="UDP-N-ACETYL-2-AMINO-2-DEOXY-D-GLUCURONATE OXIDASE"/>
    <property type="match status" value="1"/>
</dbReference>
<accession>A0ABW1KEV2</accession>
<name>A0ABW1KEV2_9ACTN</name>
<dbReference type="Pfam" id="PF22725">
    <property type="entry name" value="GFO_IDH_MocA_C3"/>
    <property type="match status" value="1"/>
</dbReference>
<dbReference type="EMBL" id="JBHSPR010000032">
    <property type="protein sequence ID" value="MFC6020305.1"/>
    <property type="molecule type" value="Genomic_DNA"/>
</dbReference>
<evidence type="ECO:0000259" key="2">
    <source>
        <dbReference type="Pfam" id="PF01408"/>
    </source>
</evidence>
<dbReference type="InterPro" id="IPR055170">
    <property type="entry name" value="GFO_IDH_MocA-like_dom"/>
</dbReference>
<dbReference type="PANTHER" id="PTHR43249:SF1">
    <property type="entry name" value="D-GLUCOSIDE 3-DEHYDROGENASE"/>
    <property type="match status" value="1"/>
</dbReference>
<dbReference type="Pfam" id="PF01408">
    <property type="entry name" value="GFO_IDH_MocA"/>
    <property type="match status" value="1"/>
</dbReference>
<comment type="caution">
    <text evidence="4">The sequence shown here is derived from an EMBL/GenBank/DDBJ whole genome shotgun (WGS) entry which is preliminary data.</text>
</comment>
<feature type="region of interest" description="Disordered" evidence="1">
    <location>
        <begin position="335"/>
        <end position="363"/>
    </location>
</feature>
<reference evidence="5" key="1">
    <citation type="journal article" date="2019" name="Int. J. Syst. Evol. Microbiol.">
        <title>The Global Catalogue of Microorganisms (GCM) 10K type strain sequencing project: providing services to taxonomists for standard genome sequencing and annotation.</title>
        <authorList>
            <consortium name="The Broad Institute Genomics Platform"/>
            <consortium name="The Broad Institute Genome Sequencing Center for Infectious Disease"/>
            <person name="Wu L."/>
            <person name="Ma J."/>
        </authorList>
    </citation>
    <scope>NUCLEOTIDE SEQUENCE [LARGE SCALE GENOMIC DNA]</scope>
    <source>
        <strain evidence="5">ZS-35-S2</strain>
    </source>
</reference>
<dbReference type="Gene3D" id="3.30.360.10">
    <property type="entry name" value="Dihydrodipicolinate Reductase, domain 2"/>
    <property type="match status" value="1"/>
</dbReference>
<dbReference type="RefSeq" id="WP_377427349.1">
    <property type="nucleotide sequence ID" value="NZ_JBHSPR010000032.1"/>
</dbReference>
<dbReference type="InterPro" id="IPR036291">
    <property type="entry name" value="NAD(P)-bd_dom_sf"/>
</dbReference>
<proteinExistence type="predicted"/>
<dbReference type="InterPro" id="IPR052515">
    <property type="entry name" value="Gfo/Idh/MocA_Oxidoreductase"/>
</dbReference>
<evidence type="ECO:0000256" key="1">
    <source>
        <dbReference type="SAM" id="MobiDB-lite"/>
    </source>
</evidence>
<keyword evidence="5" id="KW-1185">Reference proteome</keyword>
<evidence type="ECO:0000313" key="4">
    <source>
        <dbReference type="EMBL" id="MFC6020305.1"/>
    </source>
</evidence>
<dbReference type="SUPFAM" id="SSF55347">
    <property type="entry name" value="Glyceraldehyde-3-phosphate dehydrogenase-like, C-terminal domain"/>
    <property type="match status" value="1"/>
</dbReference>
<evidence type="ECO:0000313" key="5">
    <source>
        <dbReference type="Proteomes" id="UP001596203"/>
    </source>
</evidence>
<feature type="domain" description="Gfo/Idh/MocA-like oxidoreductase N-terminal" evidence="2">
    <location>
        <begin position="5"/>
        <end position="113"/>
    </location>
</feature>
<dbReference type="Proteomes" id="UP001596203">
    <property type="component" value="Unassembled WGS sequence"/>
</dbReference>
<evidence type="ECO:0000259" key="3">
    <source>
        <dbReference type="Pfam" id="PF22725"/>
    </source>
</evidence>
<feature type="compositionally biased region" description="Polar residues" evidence="1">
    <location>
        <begin position="339"/>
        <end position="355"/>
    </location>
</feature>
<feature type="domain" description="GFO/IDH/MocA-like oxidoreductase" evidence="3">
    <location>
        <begin position="154"/>
        <end position="255"/>
    </location>
</feature>
<gene>
    <name evidence="4" type="ORF">ACFP2T_29560</name>
</gene>
<sequence length="363" mass="37800">MKVCRVGLVGAGNVAQRHARVLAGFADTRIVGVTDVAAEPAARLAESYGARSFPDVAALLSADLDAVYVCVPPFAHGAAEEAVLGAGLPLFVEKPIAVDRDTALRIARLLEPERKRGSESESTPGRRRVLTAVGHHWRYLAVVDEARRILAGREIRLVSGAWLDKVPPVGWWPRRDSSGGPVVEQAAHVLDLARYLAGEVDEVWAAGDGRPPPVDGADVDGATAATLRFASGAVGTLTATCALGWKHRAGLEVYADGLAIAVGETGLLVRDGDGERQIPGDPEAARVAVDRAFVDAVRGVGDDIRVPYAEAYRTHLLALAVAESAATGRAVRVPAGESAGTNGSSPVDGTTTGVTAQLERAGV</sequence>